<dbReference type="EMBL" id="CP071793">
    <property type="protein sequence ID" value="QTD52336.1"/>
    <property type="molecule type" value="Genomic_DNA"/>
</dbReference>
<organism evidence="1 2">
    <name type="scientific">Sulfidibacter corallicola</name>
    <dbReference type="NCBI Taxonomy" id="2818388"/>
    <lineage>
        <taxon>Bacteria</taxon>
        <taxon>Pseudomonadati</taxon>
        <taxon>Acidobacteriota</taxon>
        <taxon>Holophagae</taxon>
        <taxon>Acanthopleuribacterales</taxon>
        <taxon>Acanthopleuribacteraceae</taxon>
        <taxon>Sulfidibacter</taxon>
    </lineage>
</organism>
<reference evidence="1" key="1">
    <citation type="submission" date="2021-03" db="EMBL/GenBank/DDBJ databases">
        <title>Acanthopleuribacteraceae sp. M133.</title>
        <authorList>
            <person name="Wang G."/>
        </authorList>
    </citation>
    <scope>NUCLEOTIDE SEQUENCE</scope>
    <source>
        <strain evidence="1">M133</strain>
    </source>
</reference>
<dbReference type="PANTHER" id="PTHR38479:SF2">
    <property type="entry name" value="WINGED HELIX DNA-BINDING DOMAIN-CONTAINING PROTEIN"/>
    <property type="match status" value="1"/>
</dbReference>
<evidence type="ECO:0000313" key="1">
    <source>
        <dbReference type="EMBL" id="QTD52336.1"/>
    </source>
</evidence>
<dbReference type="KEGG" id="scor:J3U87_07660"/>
<proteinExistence type="predicted"/>
<sequence>MNTITINEEQALWFRARRGFLAGPGAADAASVARALVGVQAQQEGPARLALSQRMAARPNVAALQAALTAVPEGLVHTWGQRDTLFFFELADWADVVAARDQWGPGRRLGPRPSLETLAACGEVVEAADALMTKGVVDGLVPESLLEGLLPYAEKAQMEPLRFATTRVMWALAQSGTVSLAGKRGAERLYGARTWLFPEMAWPQDPDPVQAAARLVRRYLASYAPATPADIAQFFGARVREVRDWLAALAGELVAVECGDRKGLLALAVDVDTLRETPGDEEDWPVRLLPLWDSLLMGHKDKSWLLPEPADGKRVWRPGAYVTATVHARGKIVATWKHEPRKRGLRVKVTPLSGWRASFTEAVAAEAQIVATHLELPEAEVTIT</sequence>
<dbReference type="Proteomes" id="UP000663929">
    <property type="component" value="Chromosome"/>
</dbReference>
<dbReference type="InterPro" id="IPR009351">
    <property type="entry name" value="AlkZ-like"/>
</dbReference>
<keyword evidence="2" id="KW-1185">Reference proteome</keyword>
<dbReference type="RefSeq" id="WP_237382444.1">
    <property type="nucleotide sequence ID" value="NZ_CP071793.1"/>
</dbReference>
<evidence type="ECO:0000313" key="2">
    <source>
        <dbReference type="Proteomes" id="UP000663929"/>
    </source>
</evidence>
<name>A0A8A4TQT2_SULCO</name>
<protein>
    <submittedName>
        <fullName evidence="1">AlkZ family DNA glycosylase</fullName>
    </submittedName>
</protein>
<gene>
    <name evidence="1" type="ORF">J3U87_07660</name>
</gene>
<accession>A0A8A4TQT2</accession>
<dbReference type="AlphaFoldDB" id="A0A8A4TQT2"/>
<dbReference type="PANTHER" id="PTHR38479">
    <property type="entry name" value="LMO0824 PROTEIN"/>
    <property type="match status" value="1"/>
</dbReference>
<dbReference type="Pfam" id="PF06224">
    <property type="entry name" value="AlkZ-like"/>
    <property type="match status" value="1"/>
</dbReference>